<dbReference type="Proteomes" id="UP000298133">
    <property type="component" value="Unassembled WGS sequence"/>
</dbReference>
<dbReference type="PROSITE" id="PS52016">
    <property type="entry name" value="TONB_DEPENDENT_REC_3"/>
    <property type="match status" value="1"/>
</dbReference>
<dbReference type="Pfam" id="PF07715">
    <property type="entry name" value="Plug"/>
    <property type="match status" value="1"/>
</dbReference>
<dbReference type="SUPFAM" id="SSF56935">
    <property type="entry name" value="Porins"/>
    <property type="match status" value="1"/>
</dbReference>
<dbReference type="InterPro" id="IPR036942">
    <property type="entry name" value="Beta-barrel_TonB_sf"/>
</dbReference>
<evidence type="ECO:0000256" key="1">
    <source>
        <dbReference type="ARBA" id="ARBA00004571"/>
    </source>
</evidence>
<keyword evidence="7 8" id="KW-0998">Cell outer membrane</keyword>
<feature type="signal peptide" evidence="10">
    <location>
        <begin position="1"/>
        <end position="25"/>
    </location>
</feature>
<dbReference type="OrthoDB" id="9805434at2"/>
<evidence type="ECO:0000256" key="6">
    <source>
        <dbReference type="ARBA" id="ARBA00023136"/>
    </source>
</evidence>
<evidence type="ECO:0000256" key="5">
    <source>
        <dbReference type="ARBA" id="ARBA00023077"/>
    </source>
</evidence>
<accession>A0A4Y8UH81</accession>
<gene>
    <name evidence="13" type="ORF">E3W66_08475</name>
</gene>
<feature type="domain" description="TonB-dependent receptor-like beta-barrel" evidence="11">
    <location>
        <begin position="364"/>
        <end position="783"/>
    </location>
</feature>
<keyword evidence="4 8" id="KW-0812">Transmembrane</keyword>
<keyword evidence="13" id="KW-0675">Receptor</keyword>
<feature type="chain" id="PRO_5021305992" evidence="10">
    <location>
        <begin position="26"/>
        <end position="824"/>
    </location>
</feature>
<evidence type="ECO:0000256" key="3">
    <source>
        <dbReference type="ARBA" id="ARBA00022452"/>
    </source>
</evidence>
<comment type="caution">
    <text evidence="13">The sequence shown here is derived from an EMBL/GenBank/DDBJ whole genome shotgun (WGS) entry which is preliminary data.</text>
</comment>
<keyword evidence="5 9" id="KW-0798">TonB box</keyword>
<sequence>MKTIKLTALASAIIAATTVAPVSFAADAAIEEVTVLGSRGAPRTVSDSPVPVDVISAADMSKTGSNDMLELLKGTVPAFNVHDNPISDAASMIRPANLRGLSADSTLILVNGKRRHRSSVIAFQGAGINDGAQGPDISVIPGIALKQVEILRDGAAAQYGSDAIAGVMNFVLKDDAEGGSLSVKTGEFYEGDGAATIYDGNIGLPLTDAGFVNISFQYKNQDDTSRSVQRDDAQALIDAGNTDVPVPAMIWGMPKVDDDITIFVNTGLDLGNGAEAYAFGNYSERDIDGGFYYRNPNNRGGVFTSDGERLIGDFSGEDGYCADIYADGVGSIQDDASDLTGIIADANCWVVNEMYPGGYTPRFTGNIVDTSLTAGTRGMKNDINYDVSFSVGRSESDFGLNNTLNPSLGPDSPQNFRTGSYIQLEKSMNIDLQKQIGNTSVAGGYEWREESFEIIAGEQASWEQGPLAEQGFNVGSHGFPGFTASSAGSFDRRNYAVYVDVESQLSNELLVGGALRYEDFSSFGSTTNYKLTAHYTINDMVAVRASHSTGFRAPTMGQANVVNTQTTFNETAELIQVQTLPAEFLGGEVLQPEESTNWAVGLILTTDFADVTVDAYKIEVTDRVALTPPQEITAAQMTALENANIPVPDMVNFFANDFDTETTGLDIVATTDAALFNGSTLFSVAYNYNKTEVSDPGVLTSDFKIRRLEEALPNHRATFTMSQNWDNVSAFVRANYYGEYYAVHADSSGDGFDKDAGSAVTFDAEASYMINSNFTVTAGAQNIFDQDAEELPADVSAGVGGMYYETSPFGINGGFYYLKGTYNF</sequence>
<dbReference type="PANTHER" id="PTHR47234:SF3">
    <property type="entry name" value="SECRETIN_TONB SHORT N-TERMINAL DOMAIN-CONTAINING PROTEIN"/>
    <property type="match status" value="1"/>
</dbReference>
<keyword evidence="2 8" id="KW-0813">Transport</keyword>
<dbReference type="InterPro" id="IPR037066">
    <property type="entry name" value="Plug_dom_sf"/>
</dbReference>
<evidence type="ECO:0000256" key="2">
    <source>
        <dbReference type="ARBA" id="ARBA00022448"/>
    </source>
</evidence>
<dbReference type="AlphaFoldDB" id="A0A4Y8UH81"/>
<evidence type="ECO:0000313" key="14">
    <source>
        <dbReference type="Proteomes" id="UP000298133"/>
    </source>
</evidence>
<evidence type="ECO:0000313" key="13">
    <source>
        <dbReference type="EMBL" id="TFH67511.1"/>
    </source>
</evidence>
<dbReference type="GO" id="GO:0009279">
    <property type="term" value="C:cell outer membrane"/>
    <property type="evidence" value="ECO:0007669"/>
    <property type="project" value="UniProtKB-SubCell"/>
</dbReference>
<evidence type="ECO:0000259" key="12">
    <source>
        <dbReference type="Pfam" id="PF07715"/>
    </source>
</evidence>
<proteinExistence type="inferred from homology"/>
<comment type="subcellular location">
    <subcellularLocation>
        <location evidence="1 8">Cell outer membrane</location>
        <topology evidence="1 8">Multi-pass membrane protein</topology>
    </subcellularLocation>
</comment>
<feature type="domain" description="TonB-dependent receptor plug" evidence="12">
    <location>
        <begin position="45"/>
        <end position="167"/>
    </location>
</feature>
<dbReference type="PANTHER" id="PTHR47234">
    <property type="match status" value="1"/>
</dbReference>
<evidence type="ECO:0000256" key="10">
    <source>
        <dbReference type="SAM" id="SignalP"/>
    </source>
</evidence>
<evidence type="ECO:0000256" key="4">
    <source>
        <dbReference type="ARBA" id="ARBA00022692"/>
    </source>
</evidence>
<keyword evidence="6 8" id="KW-0472">Membrane</keyword>
<evidence type="ECO:0000256" key="9">
    <source>
        <dbReference type="RuleBase" id="RU003357"/>
    </source>
</evidence>
<keyword evidence="14" id="KW-1185">Reference proteome</keyword>
<organism evidence="13 14">
    <name type="scientific">Gammaproteobacteria bacterium LSUCC0057</name>
    <dbReference type="NCBI Taxonomy" id="2559237"/>
    <lineage>
        <taxon>Bacteria</taxon>
        <taxon>Pseudomonadati</taxon>
        <taxon>Pseudomonadota</taxon>
        <taxon>Gammaproteobacteria</taxon>
        <taxon>Cellvibrionales</taxon>
        <taxon>Porticoccaceae</taxon>
        <taxon>SAR92 clade</taxon>
    </lineage>
</organism>
<keyword evidence="3 8" id="KW-1134">Transmembrane beta strand</keyword>
<name>A0A4Y8UH81_9GAMM</name>
<comment type="similarity">
    <text evidence="8 9">Belongs to the TonB-dependent receptor family.</text>
</comment>
<evidence type="ECO:0000256" key="7">
    <source>
        <dbReference type="ARBA" id="ARBA00023237"/>
    </source>
</evidence>
<dbReference type="Gene3D" id="2.40.170.20">
    <property type="entry name" value="TonB-dependent receptor, beta-barrel domain"/>
    <property type="match status" value="1"/>
</dbReference>
<dbReference type="EMBL" id="SPIA01000003">
    <property type="protein sequence ID" value="TFH67511.1"/>
    <property type="molecule type" value="Genomic_DNA"/>
</dbReference>
<evidence type="ECO:0000259" key="11">
    <source>
        <dbReference type="Pfam" id="PF00593"/>
    </source>
</evidence>
<protein>
    <submittedName>
        <fullName evidence="13">TonB-dependent receptor</fullName>
    </submittedName>
</protein>
<dbReference type="Pfam" id="PF00593">
    <property type="entry name" value="TonB_dep_Rec_b-barrel"/>
    <property type="match status" value="1"/>
</dbReference>
<keyword evidence="10" id="KW-0732">Signal</keyword>
<reference evidence="13 14" key="1">
    <citation type="submission" date="2019-03" db="EMBL/GenBank/DDBJ databases">
        <title>Draft genome of Gammaproteobacteria bacterium LSUCC0057, a member of the SAR92 clade.</title>
        <authorList>
            <person name="Lanclos V.C."/>
            <person name="Doiron C."/>
            <person name="Henson M.W."/>
            <person name="Thrash J.C."/>
        </authorList>
    </citation>
    <scope>NUCLEOTIDE SEQUENCE [LARGE SCALE GENOMIC DNA]</scope>
    <source>
        <strain evidence="13 14">LSUCC0057</strain>
    </source>
</reference>
<dbReference type="InterPro" id="IPR000531">
    <property type="entry name" value="Beta-barrel_TonB"/>
</dbReference>
<dbReference type="InterPro" id="IPR039426">
    <property type="entry name" value="TonB-dep_rcpt-like"/>
</dbReference>
<evidence type="ECO:0000256" key="8">
    <source>
        <dbReference type="PROSITE-ProRule" id="PRU01360"/>
    </source>
</evidence>
<dbReference type="InterPro" id="IPR012910">
    <property type="entry name" value="Plug_dom"/>
</dbReference>
<dbReference type="Gene3D" id="2.170.130.10">
    <property type="entry name" value="TonB-dependent receptor, plug domain"/>
    <property type="match status" value="1"/>
</dbReference>